<feature type="domain" description="DNA-binding protein H-NS-like C-terminal" evidence="6">
    <location>
        <begin position="59"/>
        <end position="104"/>
    </location>
</feature>
<dbReference type="GO" id="GO:0009295">
    <property type="term" value="C:nucleoid"/>
    <property type="evidence" value="ECO:0007669"/>
    <property type="project" value="UniProtKB-SubCell"/>
</dbReference>
<sequence>MSINLEKMSLPELIELQKKLKPAIKKKQKKAKTSVRKQMEELAKQSGFTFDEVISTASPKKVSKVKPKYANPNDADQTWTGRGRRPKWVEAELKDGKSLDDFLI</sequence>
<protein>
    <submittedName>
        <fullName evidence="7">H-NS histone family protein</fullName>
    </submittedName>
</protein>
<dbReference type="GO" id="GO:0003681">
    <property type="term" value="F:bent DNA binding"/>
    <property type="evidence" value="ECO:0007669"/>
    <property type="project" value="TreeGrafter"/>
</dbReference>
<dbReference type="SUPFAM" id="SSF81273">
    <property type="entry name" value="H-NS histone-like proteins"/>
    <property type="match status" value="1"/>
</dbReference>
<keyword evidence="3" id="KW-0963">Cytoplasm</keyword>
<dbReference type="GO" id="GO:0032993">
    <property type="term" value="C:protein-DNA complex"/>
    <property type="evidence" value="ECO:0007669"/>
    <property type="project" value="TreeGrafter"/>
</dbReference>
<dbReference type="PANTHER" id="PTHR38097:SF2">
    <property type="entry name" value="DNA-BINDING PROTEIN STPA"/>
    <property type="match status" value="1"/>
</dbReference>
<keyword evidence="4" id="KW-0238">DNA-binding</keyword>
<dbReference type="GO" id="GO:0003680">
    <property type="term" value="F:minor groove of adenine-thymine-rich DNA binding"/>
    <property type="evidence" value="ECO:0007669"/>
    <property type="project" value="TreeGrafter"/>
</dbReference>
<proteinExistence type="inferred from homology"/>
<dbReference type="GO" id="GO:0005829">
    <property type="term" value="C:cytosol"/>
    <property type="evidence" value="ECO:0007669"/>
    <property type="project" value="TreeGrafter"/>
</dbReference>
<dbReference type="InterPro" id="IPR037150">
    <property type="entry name" value="H-NS_C_dom_sf"/>
</dbReference>
<dbReference type="EMBL" id="DRMS01000038">
    <property type="protein sequence ID" value="HFC91357.1"/>
    <property type="molecule type" value="Genomic_DNA"/>
</dbReference>
<dbReference type="Proteomes" id="UP000885750">
    <property type="component" value="Unassembled WGS sequence"/>
</dbReference>
<evidence type="ECO:0000256" key="4">
    <source>
        <dbReference type="ARBA" id="ARBA00023125"/>
    </source>
</evidence>
<dbReference type="AlphaFoldDB" id="A0A7V2WU66"/>
<gene>
    <name evidence="7" type="ORF">ENJ51_00945</name>
</gene>
<dbReference type="GO" id="GO:0001217">
    <property type="term" value="F:DNA-binding transcription repressor activity"/>
    <property type="evidence" value="ECO:0007669"/>
    <property type="project" value="TreeGrafter"/>
</dbReference>
<feature type="region of interest" description="Disordered" evidence="5">
    <location>
        <begin position="61"/>
        <end position="84"/>
    </location>
</feature>
<dbReference type="Gene3D" id="4.10.430.10">
    <property type="entry name" value="Histone-like protein H-NS, C-terminal domain"/>
    <property type="match status" value="1"/>
</dbReference>
<evidence type="ECO:0000259" key="6">
    <source>
        <dbReference type="SMART" id="SM00528"/>
    </source>
</evidence>
<name>A0A7V2WU66_LEUMU</name>
<reference evidence="7" key="1">
    <citation type="journal article" date="2020" name="mSystems">
        <title>Genome- and Community-Level Interaction Insights into Carbon Utilization and Element Cycling Functions of Hydrothermarchaeota in Hydrothermal Sediment.</title>
        <authorList>
            <person name="Zhou Z."/>
            <person name="Liu Y."/>
            <person name="Xu W."/>
            <person name="Pan J."/>
            <person name="Luo Z.H."/>
            <person name="Li M."/>
        </authorList>
    </citation>
    <scope>NUCLEOTIDE SEQUENCE [LARGE SCALE GENOMIC DNA]</scope>
    <source>
        <strain evidence="7">HyVt-493</strain>
    </source>
</reference>
<comment type="subcellular location">
    <subcellularLocation>
        <location evidence="1">Cytoplasm</location>
        <location evidence="1">Nucleoid</location>
    </subcellularLocation>
</comment>
<evidence type="ECO:0000313" key="7">
    <source>
        <dbReference type="EMBL" id="HFC91357.1"/>
    </source>
</evidence>
<evidence type="ECO:0000256" key="1">
    <source>
        <dbReference type="ARBA" id="ARBA00004453"/>
    </source>
</evidence>
<evidence type="ECO:0000256" key="5">
    <source>
        <dbReference type="SAM" id="MobiDB-lite"/>
    </source>
</evidence>
<dbReference type="GO" id="GO:0000976">
    <property type="term" value="F:transcription cis-regulatory region binding"/>
    <property type="evidence" value="ECO:0007669"/>
    <property type="project" value="TreeGrafter"/>
</dbReference>
<dbReference type="InterPro" id="IPR027444">
    <property type="entry name" value="H-NS_C_dom"/>
</dbReference>
<dbReference type="Pfam" id="PF00816">
    <property type="entry name" value="Histone_HNS"/>
    <property type="match status" value="1"/>
</dbReference>
<accession>A0A7V2WU66</accession>
<evidence type="ECO:0000256" key="2">
    <source>
        <dbReference type="ARBA" id="ARBA00010610"/>
    </source>
</evidence>
<evidence type="ECO:0000256" key="3">
    <source>
        <dbReference type="ARBA" id="ARBA00022490"/>
    </source>
</evidence>
<dbReference type="PANTHER" id="PTHR38097">
    <property type="match status" value="1"/>
</dbReference>
<comment type="caution">
    <text evidence="7">The sequence shown here is derived from an EMBL/GenBank/DDBJ whole genome shotgun (WGS) entry which is preliminary data.</text>
</comment>
<comment type="similarity">
    <text evidence="2">Belongs to the histone-like protein H-NS family.</text>
</comment>
<dbReference type="SMART" id="SM00528">
    <property type="entry name" value="HNS"/>
    <property type="match status" value="1"/>
</dbReference>
<organism evidence="7">
    <name type="scientific">Leucothrix mucor</name>
    <dbReference type="NCBI Taxonomy" id="45248"/>
    <lineage>
        <taxon>Bacteria</taxon>
        <taxon>Pseudomonadati</taxon>
        <taxon>Pseudomonadota</taxon>
        <taxon>Gammaproteobacteria</taxon>
        <taxon>Thiotrichales</taxon>
        <taxon>Thiotrichaceae</taxon>
        <taxon>Leucothrix</taxon>
    </lineage>
</organism>